<feature type="transmembrane region" description="Helical" evidence="1">
    <location>
        <begin position="37"/>
        <end position="62"/>
    </location>
</feature>
<organism evidence="2">
    <name type="scientific">marine sediment metagenome</name>
    <dbReference type="NCBI Taxonomy" id="412755"/>
    <lineage>
        <taxon>unclassified sequences</taxon>
        <taxon>metagenomes</taxon>
        <taxon>ecological metagenomes</taxon>
    </lineage>
</organism>
<evidence type="ECO:0008006" key="3">
    <source>
        <dbReference type="Google" id="ProtNLM"/>
    </source>
</evidence>
<feature type="non-terminal residue" evidence="2">
    <location>
        <position position="1"/>
    </location>
</feature>
<evidence type="ECO:0000313" key="2">
    <source>
        <dbReference type="EMBL" id="GAH38030.1"/>
    </source>
</evidence>
<sequence length="128" mass="14250">GLFPGIGISGVLMTEPVISAGIDYDEIKTGKRREATYGGIGAFIARLSMIFSAFALILVQLISGFDPQLETQTSEALFGLRLSMSIVPAIGLLIGLIIFKFFPLNYKKFTEQQERLKELHEERLRKLK</sequence>
<dbReference type="EMBL" id="BARU01005550">
    <property type="protein sequence ID" value="GAH38030.1"/>
    <property type="molecule type" value="Genomic_DNA"/>
</dbReference>
<name>X1FZR9_9ZZZZ</name>
<evidence type="ECO:0000256" key="1">
    <source>
        <dbReference type="SAM" id="Phobius"/>
    </source>
</evidence>
<comment type="caution">
    <text evidence="2">The sequence shown here is derived from an EMBL/GenBank/DDBJ whole genome shotgun (WGS) entry which is preliminary data.</text>
</comment>
<accession>X1FZR9</accession>
<proteinExistence type="predicted"/>
<keyword evidence="1" id="KW-1133">Transmembrane helix</keyword>
<keyword evidence="1" id="KW-0472">Membrane</keyword>
<keyword evidence="1" id="KW-0812">Transmembrane</keyword>
<gene>
    <name evidence="2" type="ORF">S03H2_10839</name>
</gene>
<protein>
    <recommendedName>
        <fullName evidence="3">Major facilitator superfamily (MFS) profile domain-containing protein</fullName>
    </recommendedName>
</protein>
<dbReference type="Pfam" id="PF13347">
    <property type="entry name" value="MFS_2"/>
    <property type="match status" value="1"/>
</dbReference>
<dbReference type="AlphaFoldDB" id="X1FZR9"/>
<feature type="transmembrane region" description="Helical" evidence="1">
    <location>
        <begin position="82"/>
        <end position="102"/>
    </location>
</feature>
<reference evidence="2" key="1">
    <citation type="journal article" date="2014" name="Front. Microbiol.">
        <title>High frequency of phylogenetically diverse reductive dehalogenase-homologous genes in deep subseafloor sedimentary metagenomes.</title>
        <authorList>
            <person name="Kawai M."/>
            <person name="Futagami T."/>
            <person name="Toyoda A."/>
            <person name="Takaki Y."/>
            <person name="Nishi S."/>
            <person name="Hori S."/>
            <person name="Arai W."/>
            <person name="Tsubouchi T."/>
            <person name="Morono Y."/>
            <person name="Uchiyama I."/>
            <person name="Ito T."/>
            <person name="Fujiyama A."/>
            <person name="Inagaki F."/>
            <person name="Takami H."/>
        </authorList>
    </citation>
    <scope>NUCLEOTIDE SEQUENCE</scope>
    <source>
        <strain evidence="2">Expedition CK06-06</strain>
    </source>
</reference>